<keyword evidence="1 3" id="KW-0808">Transferase</keyword>
<evidence type="ECO:0000313" key="3">
    <source>
        <dbReference type="EMBL" id="SDP87532.1"/>
    </source>
</evidence>
<evidence type="ECO:0000259" key="2">
    <source>
        <dbReference type="Pfam" id="PF00534"/>
    </source>
</evidence>
<evidence type="ECO:0000313" key="4">
    <source>
        <dbReference type="Proteomes" id="UP000199651"/>
    </source>
</evidence>
<protein>
    <submittedName>
        <fullName evidence="3">Glycosyltransferase involved in cell wall bisynthesis</fullName>
    </submittedName>
</protein>
<dbReference type="RefSeq" id="WP_091383662.1">
    <property type="nucleotide sequence ID" value="NZ_FNDV01000015.1"/>
</dbReference>
<dbReference type="PANTHER" id="PTHR46656:SF3">
    <property type="entry name" value="PUTATIVE-RELATED"/>
    <property type="match status" value="1"/>
</dbReference>
<dbReference type="Gene3D" id="3.40.50.2000">
    <property type="entry name" value="Glycogen Phosphorylase B"/>
    <property type="match status" value="2"/>
</dbReference>
<dbReference type="PANTHER" id="PTHR46656">
    <property type="entry name" value="PUTATIVE-RELATED"/>
    <property type="match status" value="1"/>
</dbReference>
<dbReference type="GO" id="GO:0016757">
    <property type="term" value="F:glycosyltransferase activity"/>
    <property type="evidence" value="ECO:0007669"/>
    <property type="project" value="InterPro"/>
</dbReference>
<feature type="domain" description="Glycosyl transferase family 1" evidence="2">
    <location>
        <begin position="638"/>
        <end position="696"/>
    </location>
</feature>
<gene>
    <name evidence="3" type="ORF">SAMN05192558_11936</name>
</gene>
<sequence>MGVTSTGHHVMWSPLPPARSGIADYTYELLTALANEIDVDAVADSAAARVPSGVRLLSPDDARSADALPLYHMGNHAPAHEWIYEEAQARPGVVILHDTSLMDFHAQLLGGVHTEGFRDEVRHSHGPIWGAADDPALIDGWPAIDVDGVRTLDRATLTMERRLIERSHGVIVHDEFAARWLRERYPDVPVAVVPSGAPVLTDDSRRSATRAKLGWRDDDVVFGVFGGFNRIKRALVAVLAFAQIRRRWPQARLLICGHADDKAVLADVEATIAQLGVDNSVHIALSPAMDEFEDFFLCTDTVINLRWPTAGETSAVMMRAFGAGRAVITSDLPQHRHLDETFCTRVPTEPAAEAAALLAVMERAMLDPESTRAAGAAAQRYVESSASWPVVARRYREALEAMRAHRTDTEPAPVGVNVFADARATTGLAESARRHSLALVEAGVPMTFTEFNTRAPNRSLPVSRTLADLRSGKDYPIDLWLVNLNEFALIPPSALDRYTIGLWAWELPEVVSQTLTQLPRLDELWVLSSFVGEAFRTVTDIPITVVPCVVPEITGVTADRARFGIPDDGIAVLFTFSASSSDARKNPWAVVEAYRQAFPPEERGTKAHLVVKVVDLEVFPELGAALTEAVNSVGGTIISEHLTRHEMDTLLATCDVYVSLHRSEGFGLGMAEAMSLGKAVVATGFGGNTDFMPPGSAAVVGYRPRVISERDHRFGAAFGDWYQVGQMWADPDVGQAARWLRRLATNEPLRQDMGARAARAIREICSPQAVGAVMARRLAEIRLDQT</sequence>
<evidence type="ECO:0000256" key="1">
    <source>
        <dbReference type="ARBA" id="ARBA00022679"/>
    </source>
</evidence>
<reference evidence="4" key="1">
    <citation type="submission" date="2016-10" db="EMBL/GenBank/DDBJ databases">
        <authorList>
            <person name="Varghese N."/>
            <person name="Submissions S."/>
        </authorList>
    </citation>
    <scope>NUCLEOTIDE SEQUENCE [LARGE SCALE GENOMIC DNA]</scope>
    <source>
        <strain evidence="4">IBRC-M 10655</strain>
    </source>
</reference>
<name>A0A1H0W9V6_9PSEU</name>
<dbReference type="OrthoDB" id="5679686at2"/>
<dbReference type="EMBL" id="FNJB01000019">
    <property type="protein sequence ID" value="SDP87532.1"/>
    <property type="molecule type" value="Genomic_DNA"/>
</dbReference>
<feature type="domain" description="Glycosyl transferase family 1" evidence="2">
    <location>
        <begin position="208"/>
        <end position="379"/>
    </location>
</feature>
<dbReference type="Proteomes" id="UP000199651">
    <property type="component" value="Unassembled WGS sequence"/>
</dbReference>
<dbReference type="InterPro" id="IPR001296">
    <property type="entry name" value="Glyco_trans_1"/>
</dbReference>
<keyword evidence="4" id="KW-1185">Reference proteome</keyword>
<proteinExistence type="predicted"/>
<organism evidence="3 4">
    <name type="scientific">Actinokineospora alba</name>
    <dbReference type="NCBI Taxonomy" id="504798"/>
    <lineage>
        <taxon>Bacteria</taxon>
        <taxon>Bacillati</taxon>
        <taxon>Actinomycetota</taxon>
        <taxon>Actinomycetes</taxon>
        <taxon>Pseudonocardiales</taxon>
        <taxon>Pseudonocardiaceae</taxon>
        <taxon>Actinokineospora</taxon>
    </lineage>
</organism>
<dbReference type="SUPFAM" id="SSF53756">
    <property type="entry name" value="UDP-Glycosyltransferase/glycogen phosphorylase"/>
    <property type="match status" value="2"/>
</dbReference>
<dbReference type="CDD" id="cd03801">
    <property type="entry name" value="GT4_PimA-like"/>
    <property type="match status" value="2"/>
</dbReference>
<dbReference type="Pfam" id="PF00534">
    <property type="entry name" value="Glycos_transf_1"/>
    <property type="match status" value="2"/>
</dbReference>
<dbReference type="STRING" id="504798.SAMN05421871_11570"/>
<accession>A0A1H0W9V6</accession>
<dbReference type="AlphaFoldDB" id="A0A1H0W9V6"/>